<gene>
    <name evidence="2" type="ORF">CLCR_09376</name>
</gene>
<name>A0A1C1CTK7_9EURO</name>
<evidence type="ECO:0000256" key="1">
    <source>
        <dbReference type="SAM" id="MobiDB-lite"/>
    </source>
</evidence>
<feature type="compositionally biased region" description="Basic and acidic residues" evidence="1">
    <location>
        <begin position="8"/>
        <end position="25"/>
    </location>
</feature>
<accession>A0A1C1CTK7</accession>
<organism evidence="2 3">
    <name type="scientific">Cladophialophora carrionii</name>
    <dbReference type="NCBI Taxonomy" id="86049"/>
    <lineage>
        <taxon>Eukaryota</taxon>
        <taxon>Fungi</taxon>
        <taxon>Dikarya</taxon>
        <taxon>Ascomycota</taxon>
        <taxon>Pezizomycotina</taxon>
        <taxon>Eurotiomycetes</taxon>
        <taxon>Chaetothyriomycetidae</taxon>
        <taxon>Chaetothyriales</taxon>
        <taxon>Herpotrichiellaceae</taxon>
        <taxon>Cladophialophora</taxon>
    </lineage>
</organism>
<feature type="region of interest" description="Disordered" evidence="1">
    <location>
        <begin position="1"/>
        <end position="25"/>
    </location>
</feature>
<dbReference type="AlphaFoldDB" id="A0A1C1CTK7"/>
<comment type="caution">
    <text evidence="2">The sequence shown here is derived from an EMBL/GenBank/DDBJ whole genome shotgun (WGS) entry which is preliminary data.</text>
</comment>
<sequence length="74" mass="8486">MVPTTDNVQDRLTRQKVEEDNDRERLRNPIPKRYLDTVLRDLRDTLGKGLADCHCSSERWGMSTPPAQNALPPP</sequence>
<proteinExistence type="predicted"/>
<dbReference type="EMBL" id="LGRB01000009">
    <property type="protein sequence ID" value="OCT51836.1"/>
    <property type="molecule type" value="Genomic_DNA"/>
</dbReference>
<reference evidence="3" key="1">
    <citation type="submission" date="2015-07" db="EMBL/GenBank/DDBJ databases">
        <authorList>
            <person name="Teixeira M.M."/>
            <person name="Souza R.C."/>
            <person name="Almeida L.G."/>
            <person name="Vicente V.A."/>
            <person name="de Hoog S."/>
            <person name="Bocca A.L."/>
            <person name="de Almeida S.R."/>
            <person name="Vasconcelos A.T."/>
            <person name="Felipe M.S."/>
        </authorList>
    </citation>
    <scope>NUCLEOTIDE SEQUENCE [LARGE SCALE GENOMIC DNA]</scope>
    <source>
        <strain evidence="3">KSF</strain>
    </source>
</reference>
<protein>
    <submittedName>
        <fullName evidence="2">Uncharacterized protein</fullName>
    </submittedName>
</protein>
<evidence type="ECO:0000313" key="3">
    <source>
        <dbReference type="Proteomes" id="UP000094526"/>
    </source>
</evidence>
<dbReference type="Proteomes" id="UP000094526">
    <property type="component" value="Unassembled WGS sequence"/>
</dbReference>
<keyword evidence="3" id="KW-1185">Reference proteome</keyword>
<evidence type="ECO:0000313" key="2">
    <source>
        <dbReference type="EMBL" id="OCT51836.1"/>
    </source>
</evidence>
<dbReference type="VEuPathDB" id="FungiDB:CLCR_09376"/>